<sequence>MIYNLKKYRAINKFLTIDWNSNRYYNESIFILSGHTSQEN</sequence>
<evidence type="ECO:0000313" key="1">
    <source>
        <dbReference type="EMBL" id="CUQ01963.1"/>
    </source>
</evidence>
<protein>
    <submittedName>
        <fullName evidence="1">Uncharacterized protein</fullName>
    </submittedName>
</protein>
<accession>A0A174SW65</accession>
<dbReference type="EMBL" id="CZAI01000010">
    <property type="protein sequence ID" value="CUQ01963.1"/>
    <property type="molecule type" value="Genomic_DNA"/>
</dbReference>
<gene>
    <name evidence="1" type="ORF">ERS852494_03717</name>
</gene>
<organism evidence="1 2">
    <name type="scientific">Bacteroides caccae</name>
    <dbReference type="NCBI Taxonomy" id="47678"/>
    <lineage>
        <taxon>Bacteria</taxon>
        <taxon>Pseudomonadati</taxon>
        <taxon>Bacteroidota</taxon>
        <taxon>Bacteroidia</taxon>
        <taxon>Bacteroidales</taxon>
        <taxon>Bacteroidaceae</taxon>
        <taxon>Bacteroides</taxon>
    </lineage>
</organism>
<reference evidence="1 2" key="1">
    <citation type="submission" date="2015-09" db="EMBL/GenBank/DDBJ databases">
        <authorList>
            <consortium name="Pathogen Informatics"/>
        </authorList>
    </citation>
    <scope>NUCLEOTIDE SEQUENCE [LARGE SCALE GENOMIC DNA]</scope>
    <source>
        <strain evidence="1 2">2789STDY5834880</strain>
    </source>
</reference>
<name>A0A174SW65_9BACE</name>
<proteinExistence type="predicted"/>
<dbReference type="Proteomes" id="UP000095657">
    <property type="component" value="Unassembled WGS sequence"/>
</dbReference>
<dbReference type="AlphaFoldDB" id="A0A174SW65"/>
<evidence type="ECO:0000313" key="2">
    <source>
        <dbReference type="Proteomes" id="UP000095657"/>
    </source>
</evidence>